<keyword evidence="1" id="KW-0732">Signal</keyword>
<protein>
    <recommendedName>
        <fullName evidence="4">Nickel/cobalt transporter regulator</fullName>
    </recommendedName>
</protein>
<sequence>MRTLLALGAASLALSFAPAAALAAPPAHAQAKQVPPGLAKKGGLPPGQAKKIYGVGERLPTSFDYRIVEPSLYDRYDLRERDGYVYGYSDGRAYLIDPETRLVADVVRVLID</sequence>
<dbReference type="Gene3D" id="3.10.450.160">
    <property type="entry name" value="inner membrane protein cigr"/>
    <property type="match status" value="1"/>
</dbReference>
<evidence type="ECO:0008006" key="4">
    <source>
        <dbReference type="Google" id="ProtNLM"/>
    </source>
</evidence>
<accession>A0ABS7WKI6</accession>
<feature type="signal peptide" evidence="1">
    <location>
        <begin position="1"/>
        <end position="23"/>
    </location>
</feature>
<evidence type="ECO:0000313" key="3">
    <source>
        <dbReference type="Proteomes" id="UP000824621"/>
    </source>
</evidence>
<dbReference type="Proteomes" id="UP000824621">
    <property type="component" value="Unassembled WGS sequence"/>
</dbReference>
<name>A0ABS7WKI6_9SPHN</name>
<organism evidence="2 3">
    <name type="scientific">Pacificimonas aurantium</name>
    <dbReference type="NCBI Taxonomy" id="1250540"/>
    <lineage>
        <taxon>Bacteria</taxon>
        <taxon>Pseudomonadati</taxon>
        <taxon>Pseudomonadota</taxon>
        <taxon>Alphaproteobacteria</taxon>
        <taxon>Sphingomonadales</taxon>
        <taxon>Sphingosinicellaceae</taxon>
        <taxon>Pacificimonas</taxon>
    </lineage>
</organism>
<evidence type="ECO:0000256" key="1">
    <source>
        <dbReference type="SAM" id="SignalP"/>
    </source>
</evidence>
<keyword evidence="3" id="KW-1185">Reference proteome</keyword>
<comment type="caution">
    <text evidence="2">The sequence shown here is derived from an EMBL/GenBank/DDBJ whole genome shotgun (WGS) entry which is preliminary data.</text>
</comment>
<dbReference type="EMBL" id="JAGSGB010000001">
    <property type="protein sequence ID" value="MBZ6378182.1"/>
    <property type="molecule type" value="Genomic_DNA"/>
</dbReference>
<evidence type="ECO:0000313" key="2">
    <source>
        <dbReference type="EMBL" id="MBZ6378182.1"/>
    </source>
</evidence>
<reference evidence="2 3" key="1">
    <citation type="submission" date="2021-04" db="EMBL/GenBank/DDBJ databases">
        <authorList>
            <person name="Pira H."/>
            <person name="Risdian C."/>
            <person name="Wink J."/>
        </authorList>
    </citation>
    <scope>NUCLEOTIDE SEQUENCE [LARGE SCALE GENOMIC DNA]</scope>
    <source>
        <strain evidence="2 3">DSM 107782</strain>
    </source>
</reference>
<proteinExistence type="predicted"/>
<dbReference type="RefSeq" id="WP_143712152.1">
    <property type="nucleotide sequence ID" value="NZ_JAGSGB010000001.1"/>
</dbReference>
<gene>
    <name evidence="2" type="ORF">KCN53_05980</name>
</gene>
<feature type="chain" id="PRO_5045679360" description="Nickel/cobalt transporter regulator" evidence="1">
    <location>
        <begin position="24"/>
        <end position="112"/>
    </location>
</feature>